<keyword evidence="3 6" id="KW-0547">Nucleotide-binding</keyword>
<evidence type="ECO:0000256" key="1">
    <source>
        <dbReference type="ARBA" id="ARBA00022527"/>
    </source>
</evidence>
<feature type="binding site" evidence="6">
    <location>
        <position position="114"/>
    </location>
    <ligand>
        <name>ATP</name>
        <dbReference type="ChEBI" id="CHEBI:30616"/>
    </ligand>
</feature>
<dbReference type="InterPro" id="IPR000719">
    <property type="entry name" value="Prot_kinase_dom"/>
</dbReference>
<name>A0ABQ0D0B8_9HYPO</name>
<evidence type="ECO:0000256" key="2">
    <source>
        <dbReference type="ARBA" id="ARBA00022679"/>
    </source>
</evidence>
<dbReference type="PANTHER" id="PTHR24058">
    <property type="entry name" value="DUAL SPECIFICITY PROTEIN KINASE"/>
    <property type="match status" value="1"/>
</dbReference>
<dbReference type="SMART" id="SM00220">
    <property type="entry name" value="S_TKc"/>
    <property type="match status" value="1"/>
</dbReference>
<keyword evidence="4" id="KW-0418">Kinase</keyword>
<keyword evidence="1" id="KW-0723">Serine/threonine-protein kinase</keyword>
<accession>A0ABQ0D0B8</accession>
<gene>
    <name evidence="9" type="primary">g7363</name>
    <name evidence="9" type="ORF">EsDP_00007363</name>
</gene>
<evidence type="ECO:0000256" key="5">
    <source>
        <dbReference type="ARBA" id="ARBA00022840"/>
    </source>
</evidence>
<proteinExistence type="predicted"/>
<dbReference type="EMBL" id="BAAFGZ010000667">
    <property type="protein sequence ID" value="GAB0139150.1"/>
    <property type="molecule type" value="Genomic_DNA"/>
</dbReference>
<keyword evidence="5 6" id="KW-0067">ATP-binding</keyword>
<dbReference type="InterPro" id="IPR017441">
    <property type="entry name" value="Protein_kinase_ATP_BS"/>
</dbReference>
<evidence type="ECO:0000256" key="6">
    <source>
        <dbReference type="PROSITE-ProRule" id="PRU10141"/>
    </source>
</evidence>
<dbReference type="SUPFAM" id="SSF56112">
    <property type="entry name" value="Protein kinase-like (PK-like)"/>
    <property type="match status" value="1"/>
</dbReference>
<dbReference type="Pfam" id="PF00069">
    <property type="entry name" value="Pkinase"/>
    <property type="match status" value="1"/>
</dbReference>
<organism evidence="9 10">
    <name type="scientific">Epichloe bromicola</name>
    <dbReference type="NCBI Taxonomy" id="79588"/>
    <lineage>
        <taxon>Eukaryota</taxon>
        <taxon>Fungi</taxon>
        <taxon>Dikarya</taxon>
        <taxon>Ascomycota</taxon>
        <taxon>Pezizomycotina</taxon>
        <taxon>Sordariomycetes</taxon>
        <taxon>Hypocreomycetidae</taxon>
        <taxon>Hypocreales</taxon>
        <taxon>Clavicipitaceae</taxon>
        <taxon>Epichloe</taxon>
    </lineage>
</organism>
<sequence>MMQYKASSHIPLNYKVSPRDIVDSTSPTSPAAKGAVTEDDKPDDCGSFVSSDDEIDIEEVSEPVERYADGIYYPICIGDILAGAYRVVHKLGWGGFSTVWMAHDLKHHKLVALKIGIPGNMGERELKAQKEILRTVKDTSHHLTFLDTFSLSGVNGTHLVMVFPVRGPSLHDCSRELDAKTRMNAAKQLLVALKSLHDANIVHCDLNSGSVLWDIGNIDQYAPKMAYQIFGRPRKAPLWVQTWKIGELVKPIQVNRKLLRGNIFLADFGLAVKAGSPVNCKWQSPAIYCAPERFHDIGPSFASDMWSYMCLFAELYLGFVPFRGRSNATTLSNLVRSLGPLPPQWNGMYNAGDTPEDSWYDQTQIPYALVTLEEIVKRARPEIFHTERKLVLSVFSKVFTYLPEKRLTAAELLQNKDFNAIMELYGC</sequence>
<dbReference type="PROSITE" id="PS50011">
    <property type="entry name" value="PROTEIN_KINASE_DOM"/>
    <property type="match status" value="1"/>
</dbReference>
<evidence type="ECO:0000256" key="4">
    <source>
        <dbReference type="ARBA" id="ARBA00022777"/>
    </source>
</evidence>
<evidence type="ECO:0000313" key="10">
    <source>
        <dbReference type="Proteomes" id="UP001562357"/>
    </source>
</evidence>
<dbReference type="Gene3D" id="3.30.200.20">
    <property type="entry name" value="Phosphorylase Kinase, domain 1"/>
    <property type="match status" value="1"/>
</dbReference>
<feature type="region of interest" description="Disordered" evidence="7">
    <location>
        <begin position="18"/>
        <end position="45"/>
    </location>
</feature>
<dbReference type="Proteomes" id="UP001562357">
    <property type="component" value="Unassembled WGS sequence"/>
</dbReference>
<comment type="caution">
    <text evidence="9">The sequence shown here is derived from an EMBL/GenBank/DDBJ whole genome shotgun (WGS) entry which is preliminary data.</text>
</comment>
<evidence type="ECO:0000256" key="3">
    <source>
        <dbReference type="ARBA" id="ARBA00022741"/>
    </source>
</evidence>
<dbReference type="InterPro" id="IPR011009">
    <property type="entry name" value="Kinase-like_dom_sf"/>
</dbReference>
<keyword evidence="10" id="KW-1185">Reference proteome</keyword>
<dbReference type="InterPro" id="IPR050494">
    <property type="entry name" value="Ser_Thr_dual-spec_kinase"/>
</dbReference>
<evidence type="ECO:0000259" key="8">
    <source>
        <dbReference type="PROSITE" id="PS50011"/>
    </source>
</evidence>
<evidence type="ECO:0000313" key="9">
    <source>
        <dbReference type="EMBL" id="GAB0139150.1"/>
    </source>
</evidence>
<dbReference type="PROSITE" id="PS00107">
    <property type="entry name" value="PROTEIN_KINASE_ATP"/>
    <property type="match status" value="1"/>
</dbReference>
<protein>
    <recommendedName>
        <fullName evidence="8">Protein kinase domain-containing protein</fullName>
    </recommendedName>
</protein>
<keyword evidence="2" id="KW-0808">Transferase</keyword>
<dbReference type="Gene3D" id="1.10.510.10">
    <property type="entry name" value="Transferase(Phosphotransferase) domain 1"/>
    <property type="match status" value="1"/>
</dbReference>
<evidence type="ECO:0000256" key="7">
    <source>
        <dbReference type="SAM" id="MobiDB-lite"/>
    </source>
</evidence>
<reference evidence="10" key="1">
    <citation type="submission" date="2024-06" db="EMBL/GenBank/DDBJ databases">
        <title>Draft Genome Sequences of Epichloe bromicola Strains Isolated from Elymus ciliaris.</title>
        <authorList>
            <consortium name="Epichloe bromicola genome sequencing consortium"/>
            <person name="Miura A."/>
            <person name="Imano S."/>
            <person name="Ashida A."/>
            <person name="Sato I."/>
            <person name="Chiba S."/>
            <person name="Tanaka A."/>
            <person name="Camagna M."/>
            <person name="Takemoto D."/>
        </authorList>
    </citation>
    <scope>NUCLEOTIDE SEQUENCE [LARGE SCALE GENOMIC DNA]</scope>
    <source>
        <strain evidence="10">DP</strain>
    </source>
</reference>
<feature type="domain" description="Protein kinase" evidence="8">
    <location>
        <begin position="85"/>
        <end position="418"/>
    </location>
</feature>